<evidence type="ECO:0000256" key="1">
    <source>
        <dbReference type="ARBA" id="ARBA00009405"/>
    </source>
</evidence>
<reference evidence="5 6" key="1">
    <citation type="submission" date="2014-04" db="EMBL/GenBank/DDBJ databases">
        <title>Draft genome sequence of Bacillus azotoformans MEV2011, a (co-) denitrifying strain unable to grow in the presence of oxygen.</title>
        <authorList>
            <person name="Nielsen M."/>
            <person name="Schreiber L."/>
            <person name="Finster K."/>
            <person name="Schramm A."/>
        </authorList>
    </citation>
    <scope>NUCLEOTIDE SEQUENCE [LARGE SCALE GENOMIC DNA]</scope>
    <source>
        <strain evidence="5 6">MEV2011</strain>
    </source>
</reference>
<dbReference type="PANTHER" id="PTHR42738:SF7">
    <property type="entry name" value="HYDROXYMETHYLGLUTARYL-COA LYASE"/>
    <property type="match status" value="1"/>
</dbReference>
<evidence type="ECO:0000313" key="5">
    <source>
        <dbReference type="EMBL" id="KEF37685.1"/>
    </source>
</evidence>
<dbReference type="GO" id="GO:0046951">
    <property type="term" value="P:ketone body biosynthetic process"/>
    <property type="evidence" value="ECO:0007669"/>
    <property type="project" value="TreeGrafter"/>
</dbReference>
<dbReference type="EMBL" id="JJRY01000012">
    <property type="protein sequence ID" value="KEF37685.1"/>
    <property type="molecule type" value="Genomic_DNA"/>
</dbReference>
<dbReference type="Proteomes" id="UP000027936">
    <property type="component" value="Unassembled WGS sequence"/>
</dbReference>
<evidence type="ECO:0000256" key="3">
    <source>
        <dbReference type="ARBA" id="ARBA00023239"/>
    </source>
</evidence>
<evidence type="ECO:0000313" key="6">
    <source>
        <dbReference type="Proteomes" id="UP000027936"/>
    </source>
</evidence>
<dbReference type="EC" id="4.1.3.4" evidence="5"/>
<dbReference type="GO" id="GO:0046872">
    <property type="term" value="F:metal ion binding"/>
    <property type="evidence" value="ECO:0007669"/>
    <property type="project" value="UniProtKB-KW"/>
</dbReference>
<proteinExistence type="inferred from homology"/>
<organism evidence="5 6">
    <name type="scientific">Schinkia azotoformans MEV2011</name>
    <dbReference type="NCBI Taxonomy" id="1348973"/>
    <lineage>
        <taxon>Bacteria</taxon>
        <taxon>Bacillati</taxon>
        <taxon>Bacillota</taxon>
        <taxon>Bacilli</taxon>
        <taxon>Bacillales</taxon>
        <taxon>Bacillaceae</taxon>
        <taxon>Calidifontibacillus/Schinkia group</taxon>
        <taxon>Schinkia</taxon>
    </lineage>
</organism>
<dbReference type="Pfam" id="PF00682">
    <property type="entry name" value="HMGL-like"/>
    <property type="match status" value="1"/>
</dbReference>
<feature type="domain" description="Pyruvate carboxyltransferase" evidence="4">
    <location>
        <begin position="18"/>
        <end position="285"/>
    </location>
</feature>
<dbReference type="PATRIC" id="fig|1348973.3.peg.2890"/>
<dbReference type="CDD" id="cd07938">
    <property type="entry name" value="DRE_TIM_HMGL"/>
    <property type="match status" value="1"/>
</dbReference>
<dbReference type="InterPro" id="IPR000891">
    <property type="entry name" value="PYR_CT"/>
</dbReference>
<evidence type="ECO:0000256" key="2">
    <source>
        <dbReference type="ARBA" id="ARBA00022723"/>
    </source>
</evidence>
<name>A0A072NWT9_SCHAZ</name>
<dbReference type="SUPFAM" id="SSF51569">
    <property type="entry name" value="Aldolase"/>
    <property type="match status" value="1"/>
</dbReference>
<evidence type="ECO:0000259" key="4">
    <source>
        <dbReference type="PROSITE" id="PS50991"/>
    </source>
</evidence>
<dbReference type="Gene3D" id="3.20.20.70">
    <property type="entry name" value="Aldolase class I"/>
    <property type="match status" value="1"/>
</dbReference>
<dbReference type="GO" id="GO:0006552">
    <property type="term" value="P:L-leucine catabolic process"/>
    <property type="evidence" value="ECO:0007669"/>
    <property type="project" value="TreeGrafter"/>
</dbReference>
<dbReference type="RefSeq" id="WP_276525100.1">
    <property type="nucleotide sequence ID" value="NZ_JJRY01000012.1"/>
</dbReference>
<dbReference type="PANTHER" id="PTHR42738">
    <property type="entry name" value="HYDROXYMETHYLGLUTARYL-COA LYASE"/>
    <property type="match status" value="1"/>
</dbReference>
<dbReference type="PROSITE" id="PS50991">
    <property type="entry name" value="PYR_CT"/>
    <property type="match status" value="1"/>
</dbReference>
<dbReference type="InterPro" id="IPR043594">
    <property type="entry name" value="HMGL"/>
</dbReference>
<keyword evidence="2" id="KW-0479">Metal-binding</keyword>
<comment type="caution">
    <text evidence="5">The sequence shown here is derived from an EMBL/GenBank/DDBJ whole genome shotgun (WGS) entry which is preliminary data.</text>
</comment>
<comment type="similarity">
    <text evidence="1">Belongs to the HMG-CoA lyase family.</text>
</comment>
<gene>
    <name evidence="5" type="ORF">M670_02987</name>
</gene>
<dbReference type="InterPro" id="IPR013785">
    <property type="entry name" value="Aldolase_TIM"/>
</dbReference>
<dbReference type="GO" id="GO:0004419">
    <property type="term" value="F:hydroxymethylglutaryl-CoA lyase activity"/>
    <property type="evidence" value="ECO:0007669"/>
    <property type="project" value="UniProtKB-EC"/>
</dbReference>
<dbReference type="FunFam" id="3.20.20.70:FF:000071">
    <property type="entry name" value="Hydroxymethylglutaryl-CoA lyase"/>
    <property type="match status" value="1"/>
</dbReference>
<sequence length="313" mass="33849">MKKMSSLLLNNINLPSSVTIKEVGPRDGLQNENQFIQTEDKIQWINMLSDTGLSYIEITSFVNPKWIPQLADALQVAKSISRHKNITYAALVPNERGLEGALEANVDEVAVFMSASESHNLKNINKSINDTFPILKPVIQEALAAGKTVRGYVSTVFGCPYEGAVSADAVLTVADELFTLGIQELSLGDTIGVANPKQVEEVLLEVLSRFPKERLAMHFHNTRGTALANVLVALNLGISNFDSALGGLGGCPYAPGASGNLATDDLHYMLENMGIKTGINRDQLLNAALFIEGKIGKLLPSHTMQTERGKNCT</sequence>
<keyword evidence="3 5" id="KW-0456">Lyase</keyword>
<protein>
    <submittedName>
        <fullName evidence="5">Isopropylmalate/homocitrate/citramalate synthase</fullName>
        <ecNumber evidence="5">4.1.3.4</ecNumber>
    </submittedName>
</protein>
<dbReference type="AlphaFoldDB" id="A0A072NWT9"/>
<accession>A0A072NWT9</accession>
<dbReference type="NCBIfam" id="NF004283">
    <property type="entry name" value="PRK05692.1"/>
    <property type="match status" value="1"/>
</dbReference>